<evidence type="ECO:0000313" key="3">
    <source>
        <dbReference type="Proteomes" id="UP000634136"/>
    </source>
</evidence>
<dbReference type="AlphaFoldDB" id="A0A834XKK7"/>
<reference evidence="2" key="1">
    <citation type="submission" date="2020-09" db="EMBL/GenBank/DDBJ databases">
        <title>Genome-Enabled Discovery of Anthraquinone Biosynthesis in Senna tora.</title>
        <authorList>
            <person name="Kang S.-H."/>
            <person name="Pandey R.P."/>
            <person name="Lee C.-M."/>
            <person name="Sim J.-S."/>
            <person name="Jeong J.-T."/>
            <person name="Choi B.-S."/>
            <person name="Jung M."/>
            <person name="Ginzburg D."/>
            <person name="Zhao K."/>
            <person name="Won S.Y."/>
            <person name="Oh T.-J."/>
            <person name="Yu Y."/>
            <person name="Kim N.-H."/>
            <person name="Lee O.R."/>
            <person name="Lee T.-H."/>
            <person name="Bashyal P."/>
            <person name="Kim T.-S."/>
            <person name="Lee W.-H."/>
            <person name="Kawkins C."/>
            <person name="Kim C.-K."/>
            <person name="Kim J.S."/>
            <person name="Ahn B.O."/>
            <person name="Rhee S.Y."/>
            <person name="Sohng J.K."/>
        </authorList>
    </citation>
    <scope>NUCLEOTIDE SEQUENCE</scope>
    <source>
        <tissue evidence="2">Leaf</tissue>
    </source>
</reference>
<comment type="caution">
    <text evidence="2">The sequence shown here is derived from an EMBL/GenBank/DDBJ whole genome shotgun (WGS) entry which is preliminary data.</text>
</comment>
<proteinExistence type="predicted"/>
<protein>
    <submittedName>
        <fullName evidence="2">Putative disease resistance protein</fullName>
    </submittedName>
</protein>
<feature type="compositionally biased region" description="Polar residues" evidence="1">
    <location>
        <begin position="76"/>
        <end position="93"/>
    </location>
</feature>
<accession>A0A834XKK7</accession>
<keyword evidence="3" id="KW-1185">Reference proteome</keyword>
<dbReference type="EMBL" id="JAAIUW010000001">
    <property type="protein sequence ID" value="KAF7845541.1"/>
    <property type="molecule type" value="Genomic_DNA"/>
</dbReference>
<sequence>MAGSGKTSLILKVLNSPAVRSQLYPIIWLCLSDINSKEDAEYEVNIVKFILCEMGCDVCSYIGEGKNVVAYHVDSSGSQGIHSSQKGQANTNDKAAGDDLVISSTLLDSIVKKGKRARTTK</sequence>
<gene>
    <name evidence="2" type="ORF">G2W53_002446</name>
</gene>
<dbReference type="Proteomes" id="UP000634136">
    <property type="component" value="Unassembled WGS sequence"/>
</dbReference>
<organism evidence="2 3">
    <name type="scientific">Senna tora</name>
    <dbReference type="NCBI Taxonomy" id="362788"/>
    <lineage>
        <taxon>Eukaryota</taxon>
        <taxon>Viridiplantae</taxon>
        <taxon>Streptophyta</taxon>
        <taxon>Embryophyta</taxon>
        <taxon>Tracheophyta</taxon>
        <taxon>Spermatophyta</taxon>
        <taxon>Magnoliopsida</taxon>
        <taxon>eudicotyledons</taxon>
        <taxon>Gunneridae</taxon>
        <taxon>Pentapetalae</taxon>
        <taxon>rosids</taxon>
        <taxon>fabids</taxon>
        <taxon>Fabales</taxon>
        <taxon>Fabaceae</taxon>
        <taxon>Caesalpinioideae</taxon>
        <taxon>Cassia clade</taxon>
        <taxon>Senna</taxon>
    </lineage>
</organism>
<feature type="region of interest" description="Disordered" evidence="1">
    <location>
        <begin position="76"/>
        <end position="95"/>
    </location>
</feature>
<evidence type="ECO:0000313" key="2">
    <source>
        <dbReference type="EMBL" id="KAF7845541.1"/>
    </source>
</evidence>
<evidence type="ECO:0000256" key="1">
    <source>
        <dbReference type="SAM" id="MobiDB-lite"/>
    </source>
</evidence>
<dbReference type="OrthoDB" id="1436265at2759"/>
<name>A0A834XKK7_9FABA</name>